<evidence type="ECO:0000256" key="3">
    <source>
        <dbReference type="ARBA" id="ARBA00022692"/>
    </source>
</evidence>
<feature type="transmembrane region" description="Helical" evidence="6">
    <location>
        <begin position="189"/>
        <end position="209"/>
    </location>
</feature>
<feature type="transmembrane region" description="Helical" evidence="6">
    <location>
        <begin position="35"/>
        <end position="56"/>
    </location>
</feature>
<accession>A0ABT3X402</accession>
<feature type="transmembrane region" description="Helical" evidence="6">
    <location>
        <begin position="101"/>
        <end position="121"/>
    </location>
</feature>
<dbReference type="InterPro" id="IPR000620">
    <property type="entry name" value="EamA_dom"/>
</dbReference>
<evidence type="ECO:0000256" key="6">
    <source>
        <dbReference type="SAM" id="Phobius"/>
    </source>
</evidence>
<evidence type="ECO:0000256" key="1">
    <source>
        <dbReference type="ARBA" id="ARBA00004127"/>
    </source>
</evidence>
<dbReference type="InterPro" id="IPR037185">
    <property type="entry name" value="EmrE-like"/>
</dbReference>
<feature type="transmembrane region" description="Helical" evidence="6">
    <location>
        <begin position="252"/>
        <end position="270"/>
    </location>
</feature>
<feature type="transmembrane region" description="Helical" evidence="6">
    <location>
        <begin position="157"/>
        <end position="177"/>
    </location>
</feature>
<comment type="similarity">
    <text evidence="2">Belongs to the EamA transporter family.</text>
</comment>
<protein>
    <submittedName>
        <fullName evidence="8">EamA family transporter</fullName>
    </submittedName>
</protein>
<evidence type="ECO:0000256" key="4">
    <source>
        <dbReference type="ARBA" id="ARBA00022989"/>
    </source>
</evidence>
<feature type="transmembrane region" description="Helical" evidence="6">
    <location>
        <begin position="221"/>
        <end position="240"/>
    </location>
</feature>
<comment type="subcellular location">
    <subcellularLocation>
        <location evidence="1">Endomembrane system</location>
        <topology evidence="1">Multi-pass membrane protein</topology>
    </subcellularLocation>
</comment>
<evidence type="ECO:0000256" key="2">
    <source>
        <dbReference type="ARBA" id="ARBA00007362"/>
    </source>
</evidence>
<keyword evidence="4 6" id="KW-1133">Transmembrane helix</keyword>
<gene>
    <name evidence="8" type="ORF">OS242_16850</name>
</gene>
<dbReference type="PANTHER" id="PTHR32322">
    <property type="entry name" value="INNER MEMBRANE TRANSPORTER"/>
    <property type="match status" value="1"/>
</dbReference>
<keyword evidence="9" id="KW-1185">Reference proteome</keyword>
<feature type="domain" description="EamA" evidence="7">
    <location>
        <begin position="6"/>
        <end position="146"/>
    </location>
</feature>
<proteinExistence type="inferred from homology"/>
<evidence type="ECO:0000256" key="5">
    <source>
        <dbReference type="ARBA" id="ARBA00023136"/>
    </source>
</evidence>
<name>A0ABT3X402_9BACL</name>
<keyword evidence="3 6" id="KW-0812">Transmembrane</keyword>
<dbReference type="RefSeq" id="WP_267152861.1">
    <property type="nucleotide sequence ID" value="NZ_JAPMLT010000011.1"/>
</dbReference>
<reference evidence="8 9" key="1">
    <citation type="submission" date="2022-11" db="EMBL/GenBank/DDBJ databases">
        <title>Study of microbial diversity in lake waters.</title>
        <authorList>
            <person name="Zhang J."/>
        </authorList>
    </citation>
    <scope>NUCLEOTIDE SEQUENCE [LARGE SCALE GENOMIC DNA]</scope>
    <source>
        <strain evidence="8 9">DT12</strain>
    </source>
</reference>
<organism evidence="8 9">
    <name type="scientific">Tumebacillus lacus</name>
    <dbReference type="NCBI Taxonomy" id="2995335"/>
    <lineage>
        <taxon>Bacteria</taxon>
        <taxon>Bacillati</taxon>
        <taxon>Bacillota</taxon>
        <taxon>Bacilli</taxon>
        <taxon>Bacillales</taxon>
        <taxon>Alicyclobacillaceae</taxon>
        <taxon>Tumebacillus</taxon>
    </lineage>
</organism>
<dbReference type="SUPFAM" id="SSF103481">
    <property type="entry name" value="Multidrug resistance efflux transporter EmrE"/>
    <property type="match status" value="2"/>
</dbReference>
<dbReference type="EMBL" id="JAPMLT010000011">
    <property type="protein sequence ID" value="MCX7571618.1"/>
    <property type="molecule type" value="Genomic_DNA"/>
</dbReference>
<dbReference type="PANTHER" id="PTHR32322:SF2">
    <property type="entry name" value="EAMA DOMAIN-CONTAINING PROTEIN"/>
    <property type="match status" value="1"/>
</dbReference>
<dbReference type="Proteomes" id="UP001208017">
    <property type="component" value="Unassembled WGS sequence"/>
</dbReference>
<dbReference type="InterPro" id="IPR050638">
    <property type="entry name" value="AA-Vitamin_Transporters"/>
</dbReference>
<feature type="domain" description="EamA" evidence="7">
    <location>
        <begin position="159"/>
        <end position="293"/>
    </location>
</feature>
<dbReference type="Pfam" id="PF00892">
    <property type="entry name" value="EamA"/>
    <property type="match status" value="2"/>
</dbReference>
<keyword evidence="5 6" id="KW-0472">Membrane</keyword>
<evidence type="ECO:0000313" key="9">
    <source>
        <dbReference type="Proteomes" id="UP001208017"/>
    </source>
</evidence>
<evidence type="ECO:0000259" key="7">
    <source>
        <dbReference type="Pfam" id="PF00892"/>
    </source>
</evidence>
<feature type="transmembrane region" description="Helical" evidence="6">
    <location>
        <begin position="133"/>
        <end position="151"/>
    </location>
</feature>
<feature type="transmembrane region" description="Helical" evidence="6">
    <location>
        <begin position="276"/>
        <end position="294"/>
    </location>
</feature>
<sequence length="310" mass="33213">MASRYKGFAMVLIAGTLWGLSGTVAQKLFTEYGYTPGSLVTIRLLFAGMIMLAIGAMRGKGGEIIGAWRRPEDRVQLVMFGIFGMLGVQYTYFASIGEGNAATATLLQYLAPLLITVFLAVRLMKWPGPRESTAVFLALFGTMLLVTAGHFDQLSVPGIAVFWGLMSAVALAFYTLYPSGLLSRLGSEAVVGWGMIVGGVGLIPIYPPWDTAGQVWNLEAVLFILFVVLFGTLLAFFLYLDSMRYITPTESALLACIEPLVAVVASVIWLDIPFGVYEAVGGLCIIATVVILSLKKSAVAKSVPGQKASV</sequence>
<feature type="transmembrane region" description="Helical" evidence="6">
    <location>
        <begin position="77"/>
        <end position="95"/>
    </location>
</feature>
<comment type="caution">
    <text evidence="8">The sequence shown here is derived from an EMBL/GenBank/DDBJ whole genome shotgun (WGS) entry which is preliminary data.</text>
</comment>
<evidence type="ECO:0000313" key="8">
    <source>
        <dbReference type="EMBL" id="MCX7571618.1"/>
    </source>
</evidence>